<dbReference type="EMBL" id="JAHESE010000025">
    <property type="protein sequence ID" value="MBT1710702.1"/>
    <property type="molecule type" value="Genomic_DNA"/>
</dbReference>
<dbReference type="InterPro" id="IPR011761">
    <property type="entry name" value="ATP-grasp"/>
</dbReference>
<protein>
    <submittedName>
        <fullName evidence="3">STM4014 family protein</fullName>
    </submittedName>
</protein>
<evidence type="ECO:0000313" key="4">
    <source>
        <dbReference type="Proteomes" id="UP001319080"/>
    </source>
</evidence>
<evidence type="ECO:0000256" key="1">
    <source>
        <dbReference type="PROSITE-ProRule" id="PRU00409"/>
    </source>
</evidence>
<name>A0AAP2E2V9_9BACT</name>
<dbReference type="GO" id="GO:0009432">
    <property type="term" value="P:SOS response"/>
    <property type="evidence" value="ECO:0007669"/>
    <property type="project" value="TreeGrafter"/>
</dbReference>
<dbReference type="RefSeq" id="WP_254086278.1">
    <property type="nucleotide sequence ID" value="NZ_JAHESE010000025.1"/>
</dbReference>
<dbReference type="Proteomes" id="UP001319080">
    <property type="component" value="Unassembled WGS sequence"/>
</dbReference>
<comment type="caution">
    <text evidence="3">The sequence shown here is derived from an EMBL/GenBank/DDBJ whole genome shotgun (WGS) entry which is preliminary data.</text>
</comment>
<dbReference type="GO" id="GO:0046872">
    <property type="term" value="F:metal ion binding"/>
    <property type="evidence" value="ECO:0007669"/>
    <property type="project" value="InterPro"/>
</dbReference>
<dbReference type="SUPFAM" id="SSF56059">
    <property type="entry name" value="Glutathione synthetase ATP-binding domain-like"/>
    <property type="match status" value="1"/>
</dbReference>
<dbReference type="GO" id="GO:0018169">
    <property type="term" value="F:ribosomal S6-glutamic acid ligase activity"/>
    <property type="evidence" value="ECO:0007669"/>
    <property type="project" value="TreeGrafter"/>
</dbReference>
<keyword evidence="1" id="KW-0067">ATP-binding</keyword>
<keyword evidence="1" id="KW-0547">Nucleotide-binding</keyword>
<evidence type="ECO:0000259" key="2">
    <source>
        <dbReference type="PROSITE" id="PS50975"/>
    </source>
</evidence>
<dbReference type="AlphaFoldDB" id="A0AAP2E2V9"/>
<reference evidence="3 4" key="1">
    <citation type="submission" date="2021-05" db="EMBL/GenBank/DDBJ databases">
        <title>A Polyphasic approach of four new species of the genus Ohtaekwangia: Ohtaekwangia histidinii sp. nov., Ohtaekwangia cretensis sp. nov., Ohtaekwangia indiensis sp. nov., Ohtaekwangia reichenbachii sp. nov. from diverse environment.</title>
        <authorList>
            <person name="Octaviana S."/>
        </authorList>
    </citation>
    <scope>NUCLEOTIDE SEQUENCE [LARGE SCALE GENOMIC DNA]</scope>
    <source>
        <strain evidence="3 4">PWU5</strain>
    </source>
</reference>
<dbReference type="InterPro" id="IPR047778">
    <property type="entry name" value="STM4014-like"/>
</dbReference>
<feature type="domain" description="ATP-grasp" evidence="2">
    <location>
        <begin position="145"/>
        <end position="375"/>
    </location>
</feature>
<organism evidence="3 4">
    <name type="scientific">Dawidia cretensis</name>
    <dbReference type="NCBI Taxonomy" id="2782350"/>
    <lineage>
        <taxon>Bacteria</taxon>
        <taxon>Pseudomonadati</taxon>
        <taxon>Bacteroidota</taxon>
        <taxon>Cytophagia</taxon>
        <taxon>Cytophagales</taxon>
        <taxon>Chryseotaleaceae</taxon>
        <taxon>Dawidia</taxon>
    </lineage>
</organism>
<sequence>MNIVVVCNPENRRADLFCNAARGLGLAAPQRIAYTSILENEHVLDDALGPNTLLRIESPGENFEVERRIIARGADIVHTGNAGRISEVDARNLRPDHGRIRFLRQWFLGFGHVLRQIQQSAVTSGCSMLNTPDAIRLMFDKRCCQRHLQDRQIPIPRLLPELVSYHALREQIQEERGRRLFIKPSHASSASGVLAYRAQGHREEIFAPIALERVAGEVKLYNSLKVRRYTDRTDIRILVDFILREGAVVEEWIPKASLQGKIFDLRVVVINGRAQFTLPRLSAGPITNLHLGNQRGPVSNLRERLGSQCYDQAMHCAEAAVRSLNGAFYAGVDVLIPAGFGQPRVLEINAFGDLLPGLTNVHGHDTYTATLKEWMYAA</sequence>
<dbReference type="Gene3D" id="3.30.470.20">
    <property type="entry name" value="ATP-grasp fold, B domain"/>
    <property type="match status" value="1"/>
</dbReference>
<accession>A0AAP2E2V9</accession>
<dbReference type="GO" id="GO:0005524">
    <property type="term" value="F:ATP binding"/>
    <property type="evidence" value="ECO:0007669"/>
    <property type="project" value="UniProtKB-UniRule"/>
</dbReference>
<evidence type="ECO:0000313" key="3">
    <source>
        <dbReference type="EMBL" id="MBT1710702.1"/>
    </source>
</evidence>
<dbReference type="NCBIfam" id="NF038074">
    <property type="entry name" value="fam_STM4014"/>
    <property type="match status" value="1"/>
</dbReference>
<proteinExistence type="predicted"/>
<dbReference type="PANTHER" id="PTHR21621">
    <property type="entry name" value="RIBOSOMAL PROTEIN S6 MODIFICATION PROTEIN"/>
    <property type="match status" value="1"/>
</dbReference>
<gene>
    <name evidence="3" type="ORF">KK062_20845</name>
</gene>
<dbReference type="GO" id="GO:0005737">
    <property type="term" value="C:cytoplasm"/>
    <property type="evidence" value="ECO:0007669"/>
    <property type="project" value="TreeGrafter"/>
</dbReference>
<dbReference type="PROSITE" id="PS50975">
    <property type="entry name" value="ATP_GRASP"/>
    <property type="match status" value="1"/>
</dbReference>
<dbReference type="PANTHER" id="PTHR21621:SF0">
    <property type="entry name" value="BETA-CITRYLGLUTAMATE SYNTHASE B-RELATED"/>
    <property type="match status" value="1"/>
</dbReference>
<keyword evidence="4" id="KW-1185">Reference proteome</keyword>